<keyword evidence="4" id="KW-1133">Transmembrane helix</keyword>
<dbReference type="PANTHER" id="PTHR13683">
    <property type="entry name" value="ASPARTYL PROTEASES"/>
    <property type="match status" value="1"/>
</dbReference>
<accession>A0AAV3QTM8</accession>
<dbReference type="SUPFAM" id="SSF50630">
    <property type="entry name" value="Acid proteases"/>
    <property type="match status" value="1"/>
</dbReference>
<dbReference type="Proteomes" id="UP001454036">
    <property type="component" value="Unassembled WGS sequence"/>
</dbReference>
<dbReference type="GO" id="GO:0006508">
    <property type="term" value="P:proteolysis"/>
    <property type="evidence" value="ECO:0007669"/>
    <property type="project" value="UniProtKB-KW"/>
</dbReference>
<comment type="similarity">
    <text evidence="1">Belongs to the peptidase A1 family.</text>
</comment>
<keyword evidence="4" id="KW-0812">Transmembrane</keyword>
<evidence type="ECO:0000313" key="7">
    <source>
        <dbReference type="EMBL" id="GAA0166905.1"/>
    </source>
</evidence>
<keyword evidence="4" id="KW-0472">Membrane</keyword>
<dbReference type="InterPro" id="IPR021109">
    <property type="entry name" value="Peptidase_aspartic_dom_sf"/>
</dbReference>
<evidence type="ECO:0000259" key="6">
    <source>
        <dbReference type="PROSITE" id="PS51767"/>
    </source>
</evidence>
<evidence type="ECO:0000256" key="3">
    <source>
        <dbReference type="SAM" id="MobiDB-lite"/>
    </source>
</evidence>
<dbReference type="PANTHER" id="PTHR13683:SF826">
    <property type="entry name" value="ASPARTYL PROTEASE FAMILY PROTEIN 1"/>
    <property type="match status" value="1"/>
</dbReference>
<keyword evidence="5" id="KW-0732">Signal</keyword>
<dbReference type="Pfam" id="PF14543">
    <property type="entry name" value="TAXi_N"/>
    <property type="match status" value="1"/>
</dbReference>
<evidence type="ECO:0000256" key="4">
    <source>
        <dbReference type="SAM" id="Phobius"/>
    </source>
</evidence>
<dbReference type="InterPro" id="IPR032799">
    <property type="entry name" value="TAXi_C"/>
</dbReference>
<keyword evidence="8" id="KW-1185">Reference proteome</keyword>
<feature type="chain" id="PRO_5043349017" evidence="5">
    <location>
        <begin position="30"/>
        <end position="575"/>
    </location>
</feature>
<evidence type="ECO:0000256" key="2">
    <source>
        <dbReference type="PIRSR" id="PIRSR601461-1"/>
    </source>
</evidence>
<feature type="compositionally biased region" description="Pro residues" evidence="3">
    <location>
        <begin position="507"/>
        <end position="525"/>
    </location>
</feature>
<feature type="domain" description="Peptidase A1" evidence="6">
    <location>
        <begin position="102"/>
        <end position="444"/>
    </location>
</feature>
<organism evidence="7 8">
    <name type="scientific">Lithospermum erythrorhizon</name>
    <name type="common">Purple gromwell</name>
    <name type="synonym">Lithospermum officinale var. erythrorhizon</name>
    <dbReference type="NCBI Taxonomy" id="34254"/>
    <lineage>
        <taxon>Eukaryota</taxon>
        <taxon>Viridiplantae</taxon>
        <taxon>Streptophyta</taxon>
        <taxon>Embryophyta</taxon>
        <taxon>Tracheophyta</taxon>
        <taxon>Spermatophyta</taxon>
        <taxon>Magnoliopsida</taxon>
        <taxon>eudicotyledons</taxon>
        <taxon>Gunneridae</taxon>
        <taxon>Pentapetalae</taxon>
        <taxon>asterids</taxon>
        <taxon>lamiids</taxon>
        <taxon>Boraginales</taxon>
        <taxon>Boraginaceae</taxon>
        <taxon>Boraginoideae</taxon>
        <taxon>Lithospermeae</taxon>
        <taxon>Lithospermum</taxon>
    </lineage>
</organism>
<dbReference type="InterPro" id="IPR033121">
    <property type="entry name" value="PEPTIDASE_A1"/>
</dbReference>
<dbReference type="Gene3D" id="2.40.70.10">
    <property type="entry name" value="Acid Proteases"/>
    <property type="match status" value="2"/>
</dbReference>
<feature type="signal peptide" evidence="5">
    <location>
        <begin position="1"/>
        <end position="29"/>
    </location>
</feature>
<evidence type="ECO:0000313" key="8">
    <source>
        <dbReference type="Proteomes" id="UP001454036"/>
    </source>
</evidence>
<feature type="active site" evidence="2">
    <location>
        <position position="322"/>
    </location>
</feature>
<dbReference type="Pfam" id="PF14541">
    <property type="entry name" value="TAXi_C"/>
    <property type="match status" value="1"/>
</dbReference>
<keyword evidence="7" id="KW-0378">Hydrolase</keyword>
<dbReference type="PROSITE" id="PS51767">
    <property type="entry name" value="PEPTIDASE_A1"/>
    <property type="match status" value="1"/>
</dbReference>
<protein>
    <submittedName>
        <fullName evidence="7">Aspartic protease</fullName>
    </submittedName>
</protein>
<evidence type="ECO:0000256" key="5">
    <source>
        <dbReference type="SAM" id="SignalP"/>
    </source>
</evidence>
<feature type="active site" evidence="2">
    <location>
        <position position="120"/>
    </location>
</feature>
<feature type="transmembrane region" description="Helical" evidence="4">
    <location>
        <begin position="551"/>
        <end position="573"/>
    </location>
</feature>
<dbReference type="EMBL" id="BAABME010005896">
    <property type="protein sequence ID" value="GAA0166905.1"/>
    <property type="molecule type" value="Genomic_DNA"/>
</dbReference>
<dbReference type="InterPro" id="IPR032861">
    <property type="entry name" value="TAXi_N"/>
</dbReference>
<dbReference type="GO" id="GO:0004190">
    <property type="term" value="F:aspartic-type endopeptidase activity"/>
    <property type="evidence" value="ECO:0007669"/>
    <property type="project" value="InterPro"/>
</dbReference>
<dbReference type="AlphaFoldDB" id="A0AAV3QTM8"/>
<feature type="region of interest" description="Disordered" evidence="3">
    <location>
        <begin position="449"/>
        <end position="540"/>
    </location>
</feature>
<evidence type="ECO:0000256" key="1">
    <source>
        <dbReference type="ARBA" id="ARBA00007447"/>
    </source>
</evidence>
<sequence length="575" mass="61551">MAMSIRNIIVFHILAAAAIFVLCVKRTEGLGTFEFPLHHKYSEIVKKILKIDGIPDKNTFAYHARMLHHDGRRLAVKFGSTPLVFAGEDLSYQIGGQYGNLYYSIMPVGAPSKPYLVALDTGSDLAWLSCSRCTGASCAFNLETKSGKGLDYNQYNPNISTTSTIIPCSSTECLSGYCVAGTSSCYFDVSYVDGTSVSGSLIEDTLHLVTDDASQSPVDAALTFGCATFRSRVIDPGLIGLGVEKYSLPSLLAGQGLIADSFSMCFGADGTGKIVFGDKGSLVQGETPFFDHPYFGPTYAIGMTQITVGAEATNVGITPIVDSGFTYSYFEDPAYSIITKNFDTQVKDTRYVNQTYIPFEYCYNLGGSISGPDTPNVPSLSFTMKGGDKLGVAKSIGIYTNEDRDGYIYCLTIRKSVNYSVIGQNFWTGYQVIFDRERKMLGWKSSICNGENSGTGPPAHPPPSPLSTPPSPLKTPPSASPPPPRQTPSPPLRTPPPPPSSSTTSTSPPPQTPPSSFPTSRPPPSSFVEQVPPSPPALFSSDLPPGIPGSALKLSCFSSNVLIILVAIFIMIIPS</sequence>
<feature type="compositionally biased region" description="Pro residues" evidence="3">
    <location>
        <begin position="458"/>
        <end position="500"/>
    </location>
</feature>
<reference evidence="7 8" key="1">
    <citation type="submission" date="2024-01" db="EMBL/GenBank/DDBJ databases">
        <title>The complete chloroplast genome sequence of Lithospermum erythrorhizon: insights into the phylogenetic relationship among Boraginaceae species and the maternal lineages of purple gromwells.</title>
        <authorList>
            <person name="Okada T."/>
            <person name="Watanabe K."/>
        </authorList>
    </citation>
    <scope>NUCLEOTIDE SEQUENCE [LARGE SCALE GENOMIC DNA]</scope>
</reference>
<name>A0AAV3QTM8_LITER</name>
<proteinExistence type="inferred from homology"/>
<keyword evidence="7" id="KW-0645">Protease</keyword>
<dbReference type="InterPro" id="IPR001461">
    <property type="entry name" value="Aspartic_peptidase_A1"/>
</dbReference>
<gene>
    <name evidence="7" type="ORF">LIER_21960</name>
</gene>
<comment type="caution">
    <text evidence="7">The sequence shown here is derived from an EMBL/GenBank/DDBJ whole genome shotgun (WGS) entry which is preliminary data.</text>
</comment>
<dbReference type="PRINTS" id="PR01217">
    <property type="entry name" value="PRICHEXTENSN"/>
</dbReference>